<dbReference type="AlphaFoldDB" id="A0A4Y2FNC2"/>
<keyword evidence="1" id="KW-0863">Zinc-finger</keyword>
<gene>
    <name evidence="4" type="ORF">AVEN_219131_1</name>
</gene>
<dbReference type="PROSITE" id="PS50158">
    <property type="entry name" value="ZF_CCHC"/>
    <property type="match status" value="1"/>
</dbReference>
<feature type="compositionally biased region" description="Basic and acidic residues" evidence="2">
    <location>
        <begin position="1"/>
        <end position="42"/>
    </location>
</feature>
<sequence>MIEKKIASQDHKEKYSSFKEKNSAHVRSTTEEPKQGNFEKYKSSNTQDSFERKKQAKCYNCSSKGHIRPNCPLLKQSEGVASINRIISVKYNGPMSPYTFIGEVNGFKMPIFRDTGSTIDIVCRNRIRPEMLTGKHIWIQQPIDEAPICLPLAGVELKGVFVNAEEIRAQKGITDQEKGTSQLENTDSEVIKNIETGLEDDTKVEALVSKHKECETLKHLLEELSCENADEASKGYKILPNGLLVKLHIDKMGAERQLLVIPKEYREELMTLYHEGTSGHVGITKTKDVSPDISIGLTAIKS</sequence>
<comment type="caution">
    <text evidence="4">The sequence shown here is derived from an EMBL/GenBank/DDBJ whole genome shotgun (WGS) entry which is preliminary data.</text>
</comment>
<dbReference type="InterPro" id="IPR001878">
    <property type="entry name" value="Znf_CCHC"/>
</dbReference>
<dbReference type="Gene3D" id="1.10.340.70">
    <property type="match status" value="1"/>
</dbReference>
<dbReference type="PANTHER" id="PTHR46888:SF1">
    <property type="entry name" value="RIBONUCLEASE H"/>
    <property type="match status" value="1"/>
</dbReference>
<evidence type="ECO:0000259" key="3">
    <source>
        <dbReference type="PROSITE" id="PS50158"/>
    </source>
</evidence>
<dbReference type="InterPro" id="IPR036875">
    <property type="entry name" value="Znf_CCHC_sf"/>
</dbReference>
<name>A0A4Y2FNC2_ARAVE</name>
<evidence type="ECO:0000313" key="4">
    <source>
        <dbReference type="EMBL" id="GBM42673.1"/>
    </source>
</evidence>
<keyword evidence="1" id="KW-0862">Zinc</keyword>
<dbReference type="GO" id="GO:0003676">
    <property type="term" value="F:nucleic acid binding"/>
    <property type="evidence" value="ECO:0007669"/>
    <property type="project" value="InterPro"/>
</dbReference>
<organism evidence="4 5">
    <name type="scientific">Araneus ventricosus</name>
    <name type="common">Orbweaver spider</name>
    <name type="synonym">Epeira ventricosa</name>
    <dbReference type="NCBI Taxonomy" id="182803"/>
    <lineage>
        <taxon>Eukaryota</taxon>
        <taxon>Metazoa</taxon>
        <taxon>Ecdysozoa</taxon>
        <taxon>Arthropoda</taxon>
        <taxon>Chelicerata</taxon>
        <taxon>Arachnida</taxon>
        <taxon>Araneae</taxon>
        <taxon>Araneomorphae</taxon>
        <taxon>Entelegynae</taxon>
        <taxon>Araneoidea</taxon>
        <taxon>Araneidae</taxon>
        <taxon>Araneus</taxon>
    </lineage>
</organism>
<dbReference type="Pfam" id="PF00098">
    <property type="entry name" value="zf-CCHC"/>
    <property type="match status" value="1"/>
</dbReference>
<proteinExistence type="predicted"/>
<dbReference type="PANTHER" id="PTHR46888">
    <property type="entry name" value="ZINC KNUCKLE DOMAINCONTAINING PROTEIN-RELATED"/>
    <property type="match status" value="1"/>
</dbReference>
<feature type="domain" description="CCHC-type" evidence="3">
    <location>
        <begin position="57"/>
        <end position="72"/>
    </location>
</feature>
<dbReference type="EMBL" id="BGPR01001002">
    <property type="protein sequence ID" value="GBM42673.1"/>
    <property type="molecule type" value="Genomic_DNA"/>
</dbReference>
<dbReference type="GO" id="GO:0008270">
    <property type="term" value="F:zinc ion binding"/>
    <property type="evidence" value="ECO:0007669"/>
    <property type="project" value="UniProtKB-KW"/>
</dbReference>
<evidence type="ECO:0000256" key="2">
    <source>
        <dbReference type="SAM" id="MobiDB-lite"/>
    </source>
</evidence>
<dbReference type="Gene3D" id="4.10.60.10">
    <property type="entry name" value="Zinc finger, CCHC-type"/>
    <property type="match status" value="1"/>
</dbReference>
<dbReference type="SUPFAM" id="SSF57756">
    <property type="entry name" value="Retrovirus zinc finger-like domains"/>
    <property type="match status" value="1"/>
</dbReference>
<dbReference type="OrthoDB" id="2593073at2759"/>
<keyword evidence="5" id="KW-1185">Reference proteome</keyword>
<protein>
    <recommendedName>
        <fullName evidence="3">CCHC-type domain-containing protein</fullName>
    </recommendedName>
</protein>
<reference evidence="4 5" key="1">
    <citation type="journal article" date="2019" name="Sci. Rep.">
        <title>Orb-weaving spider Araneus ventricosus genome elucidates the spidroin gene catalogue.</title>
        <authorList>
            <person name="Kono N."/>
            <person name="Nakamura H."/>
            <person name="Ohtoshi R."/>
            <person name="Moran D.A.P."/>
            <person name="Shinohara A."/>
            <person name="Yoshida Y."/>
            <person name="Fujiwara M."/>
            <person name="Mori M."/>
            <person name="Tomita M."/>
            <person name="Arakawa K."/>
        </authorList>
    </citation>
    <scope>NUCLEOTIDE SEQUENCE [LARGE SCALE GENOMIC DNA]</scope>
</reference>
<accession>A0A4Y2FNC2</accession>
<keyword evidence="1" id="KW-0479">Metal-binding</keyword>
<evidence type="ECO:0000256" key="1">
    <source>
        <dbReference type="PROSITE-ProRule" id="PRU00047"/>
    </source>
</evidence>
<dbReference type="Proteomes" id="UP000499080">
    <property type="component" value="Unassembled WGS sequence"/>
</dbReference>
<feature type="region of interest" description="Disordered" evidence="2">
    <location>
        <begin position="1"/>
        <end position="48"/>
    </location>
</feature>
<evidence type="ECO:0000313" key="5">
    <source>
        <dbReference type="Proteomes" id="UP000499080"/>
    </source>
</evidence>